<reference evidence="2 3" key="1">
    <citation type="submission" date="2019-02" db="EMBL/GenBank/DDBJ databases">
        <title>Deep-cultivation of Planctomycetes and their phenomic and genomic characterization uncovers novel biology.</title>
        <authorList>
            <person name="Wiegand S."/>
            <person name="Jogler M."/>
            <person name="Boedeker C."/>
            <person name="Pinto D."/>
            <person name="Vollmers J."/>
            <person name="Rivas-Marin E."/>
            <person name="Kohn T."/>
            <person name="Peeters S.H."/>
            <person name="Heuer A."/>
            <person name="Rast P."/>
            <person name="Oberbeckmann S."/>
            <person name="Bunk B."/>
            <person name="Jeske O."/>
            <person name="Meyerdierks A."/>
            <person name="Storesund J.E."/>
            <person name="Kallscheuer N."/>
            <person name="Luecker S."/>
            <person name="Lage O.M."/>
            <person name="Pohl T."/>
            <person name="Merkel B.J."/>
            <person name="Hornburger P."/>
            <person name="Mueller R.-W."/>
            <person name="Bruemmer F."/>
            <person name="Labrenz M."/>
            <person name="Spormann A.M."/>
            <person name="Op Den Camp H."/>
            <person name="Overmann J."/>
            <person name="Amann R."/>
            <person name="Jetten M.S.M."/>
            <person name="Mascher T."/>
            <person name="Medema M.H."/>
            <person name="Devos D.P."/>
            <person name="Kaster A.-K."/>
            <person name="Ovreas L."/>
            <person name="Rohde M."/>
            <person name="Galperin M.Y."/>
            <person name="Jogler C."/>
        </authorList>
    </citation>
    <scope>NUCLEOTIDE SEQUENCE [LARGE SCALE GENOMIC DNA]</scope>
    <source>
        <strain evidence="2 3">Enr8</strain>
    </source>
</reference>
<comment type="caution">
    <text evidence="2">The sequence shown here is derived from an EMBL/GenBank/DDBJ whole genome shotgun (WGS) entry which is preliminary data.</text>
</comment>
<gene>
    <name evidence="2" type="ORF">Enr8_23900</name>
</gene>
<dbReference type="EMBL" id="SJPF01000003">
    <property type="protein sequence ID" value="TWT32586.1"/>
    <property type="molecule type" value="Genomic_DNA"/>
</dbReference>
<keyword evidence="3" id="KW-1185">Reference proteome</keyword>
<evidence type="ECO:0000313" key="3">
    <source>
        <dbReference type="Proteomes" id="UP000318878"/>
    </source>
</evidence>
<feature type="chain" id="PRO_5022871790" evidence="1">
    <location>
        <begin position="20"/>
        <end position="177"/>
    </location>
</feature>
<proteinExistence type="predicted"/>
<dbReference type="RefSeq" id="WP_146431730.1">
    <property type="nucleotide sequence ID" value="NZ_SJPF01000003.1"/>
</dbReference>
<accession>A0A5C5V1Y1</accession>
<sequence length="177" mass="19388" precursor="true">MISALLVITAATVITTVAADPAAKPPLTATANRNDTQIRVLTDEKQTVLDIVCPKGIDRATIKRTGDKWPEPLLVRLHLKGLESFRASAGKEKINWAFSSSDATRRSTPINVADGGTVDLPLFDLAEGPHNKGKLLIVDSPYKIPLAEGGYFEVWLPVKLLKDNPAELKLSWVDFYR</sequence>
<feature type="signal peptide" evidence="1">
    <location>
        <begin position="1"/>
        <end position="19"/>
    </location>
</feature>
<protein>
    <submittedName>
        <fullName evidence="2">Uncharacterized protein</fullName>
    </submittedName>
</protein>
<evidence type="ECO:0000313" key="2">
    <source>
        <dbReference type="EMBL" id="TWT32586.1"/>
    </source>
</evidence>
<organism evidence="2 3">
    <name type="scientific">Blastopirellula retiformator</name>
    <dbReference type="NCBI Taxonomy" id="2527970"/>
    <lineage>
        <taxon>Bacteria</taxon>
        <taxon>Pseudomonadati</taxon>
        <taxon>Planctomycetota</taxon>
        <taxon>Planctomycetia</taxon>
        <taxon>Pirellulales</taxon>
        <taxon>Pirellulaceae</taxon>
        <taxon>Blastopirellula</taxon>
    </lineage>
</organism>
<dbReference type="Proteomes" id="UP000318878">
    <property type="component" value="Unassembled WGS sequence"/>
</dbReference>
<keyword evidence="1" id="KW-0732">Signal</keyword>
<name>A0A5C5V1Y1_9BACT</name>
<dbReference type="OrthoDB" id="282802at2"/>
<evidence type="ECO:0000256" key="1">
    <source>
        <dbReference type="SAM" id="SignalP"/>
    </source>
</evidence>
<dbReference type="AlphaFoldDB" id="A0A5C5V1Y1"/>